<organism evidence="1 2">
    <name type="scientific">Helianthus annuus</name>
    <name type="common">Common sunflower</name>
    <dbReference type="NCBI Taxonomy" id="4232"/>
    <lineage>
        <taxon>Eukaryota</taxon>
        <taxon>Viridiplantae</taxon>
        <taxon>Streptophyta</taxon>
        <taxon>Embryophyta</taxon>
        <taxon>Tracheophyta</taxon>
        <taxon>Spermatophyta</taxon>
        <taxon>Magnoliopsida</taxon>
        <taxon>eudicotyledons</taxon>
        <taxon>Gunneridae</taxon>
        <taxon>Pentapetalae</taxon>
        <taxon>asterids</taxon>
        <taxon>campanulids</taxon>
        <taxon>Asterales</taxon>
        <taxon>Asteraceae</taxon>
        <taxon>Asteroideae</taxon>
        <taxon>Heliantheae alliance</taxon>
        <taxon>Heliantheae</taxon>
        <taxon>Helianthus</taxon>
    </lineage>
</organism>
<gene>
    <name evidence="1" type="ORF">HannXRQ_Chr05g0133331</name>
</gene>
<dbReference type="AlphaFoldDB" id="A0A251UM69"/>
<dbReference type="Proteomes" id="UP000215914">
    <property type="component" value="Chromosome 5"/>
</dbReference>
<dbReference type="InParanoid" id="A0A251UM69"/>
<name>A0A251UM69_HELAN</name>
<keyword evidence="2" id="KW-1185">Reference proteome</keyword>
<proteinExistence type="predicted"/>
<dbReference type="EMBL" id="CM007894">
    <property type="protein sequence ID" value="OTG24139.1"/>
    <property type="molecule type" value="Genomic_DNA"/>
</dbReference>
<accession>A0A251UM69</accession>
<protein>
    <submittedName>
        <fullName evidence="1">Uncharacterized protein</fullName>
    </submittedName>
</protein>
<sequence length="94" mass="10756">MAMARLQLSDPLNDISYNNEQATSVGSVAMVRLQLSDQLTDTCYSYSNEQAPSMGYERGVSLSVSDGFSYYTMCGRHHSLIYTKFTRERQRRRL</sequence>
<reference evidence="2" key="1">
    <citation type="journal article" date="2017" name="Nature">
        <title>The sunflower genome provides insights into oil metabolism, flowering and Asterid evolution.</title>
        <authorList>
            <person name="Badouin H."/>
            <person name="Gouzy J."/>
            <person name="Grassa C.J."/>
            <person name="Murat F."/>
            <person name="Staton S.E."/>
            <person name="Cottret L."/>
            <person name="Lelandais-Briere C."/>
            <person name="Owens G.L."/>
            <person name="Carrere S."/>
            <person name="Mayjonade B."/>
            <person name="Legrand L."/>
            <person name="Gill N."/>
            <person name="Kane N.C."/>
            <person name="Bowers J.E."/>
            <person name="Hubner S."/>
            <person name="Bellec A."/>
            <person name="Berard A."/>
            <person name="Berges H."/>
            <person name="Blanchet N."/>
            <person name="Boniface M.C."/>
            <person name="Brunel D."/>
            <person name="Catrice O."/>
            <person name="Chaidir N."/>
            <person name="Claudel C."/>
            <person name="Donnadieu C."/>
            <person name="Faraut T."/>
            <person name="Fievet G."/>
            <person name="Helmstetter N."/>
            <person name="King M."/>
            <person name="Knapp S.J."/>
            <person name="Lai Z."/>
            <person name="Le Paslier M.C."/>
            <person name="Lippi Y."/>
            <person name="Lorenzon L."/>
            <person name="Mandel J.R."/>
            <person name="Marage G."/>
            <person name="Marchand G."/>
            <person name="Marquand E."/>
            <person name="Bret-Mestries E."/>
            <person name="Morien E."/>
            <person name="Nambeesan S."/>
            <person name="Nguyen T."/>
            <person name="Pegot-Espagnet P."/>
            <person name="Pouilly N."/>
            <person name="Raftis F."/>
            <person name="Sallet E."/>
            <person name="Schiex T."/>
            <person name="Thomas J."/>
            <person name="Vandecasteele C."/>
            <person name="Vares D."/>
            <person name="Vear F."/>
            <person name="Vautrin S."/>
            <person name="Crespi M."/>
            <person name="Mangin B."/>
            <person name="Burke J.M."/>
            <person name="Salse J."/>
            <person name="Munos S."/>
            <person name="Vincourt P."/>
            <person name="Rieseberg L.H."/>
            <person name="Langlade N.B."/>
        </authorList>
    </citation>
    <scope>NUCLEOTIDE SEQUENCE [LARGE SCALE GENOMIC DNA]</scope>
    <source>
        <strain evidence="2">cv. SF193</strain>
    </source>
</reference>
<evidence type="ECO:0000313" key="1">
    <source>
        <dbReference type="EMBL" id="OTG24139.1"/>
    </source>
</evidence>
<evidence type="ECO:0000313" key="2">
    <source>
        <dbReference type="Proteomes" id="UP000215914"/>
    </source>
</evidence>